<feature type="compositionally biased region" description="Low complexity" evidence="1">
    <location>
        <begin position="226"/>
        <end position="246"/>
    </location>
</feature>
<organism evidence="2 3">
    <name type="scientific">Exidia glandulosa HHB12029</name>
    <dbReference type="NCBI Taxonomy" id="1314781"/>
    <lineage>
        <taxon>Eukaryota</taxon>
        <taxon>Fungi</taxon>
        <taxon>Dikarya</taxon>
        <taxon>Basidiomycota</taxon>
        <taxon>Agaricomycotina</taxon>
        <taxon>Agaricomycetes</taxon>
        <taxon>Auriculariales</taxon>
        <taxon>Exidiaceae</taxon>
        <taxon>Exidia</taxon>
    </lineage>
</organism>
<feature type="compositionally biased region" description="Low complexity" evidence="1">
    <location>
        <begin position="48"/>
        <end position="59"/>
    </location>
</feature>
<keyword evidence="3" id="KW-1185">Reference proteome</keyword>
<dbReference type="EMBL" id="KV426087">
    <property type="protein sequence ID" value="KZV88891.1"/>
    <property type="molecule type" value="Genomic_DNA"/>
</dbReference>
<feature type="region of interest" description="Disordered" evidence="1">
    <location>
        <begin position="1"/>
        <end position="178"/>
    </location>
</feature>
<feature type="compositionally biased region" description="Polar residues" evidence="1">
    <location>
        <begin position="191"/>
        <end position="205"/>
    </location>
</feature>
<dbReference type="InParanoid" id="A0A165FF54"/>
<feature type="compositionally biased region" description="Basic residues" evidence="1">
    <location>
        <begin position="253"/>
        <end position="265"/>
    </location>
</feature>
<protein>
    <submittedName>
        <fullName evidence="2">Uncharacterized protein</fullName>
    </submittedName>
</protein>
<gene>
    <name evidence="2" type="ORF">EXIGLDRAFT_722144</name>
</gene>
<evidence type="ECO:0000256" key="1">
    <source>
        <dbReference type="SAM" id="MobiDB-lite"/>
    </source>
</evidence>
<dbReference type="AlphaFoldDB" id="A0A165FF54"/>
<proteinExistence type="predicted"/>
<evidence type="ECO:0000313" key="2">
    <source>
        <dbReference type="EMBL" id="KZV88891.1"/>
    </source>
</evidence>
<feature type="compositionally biased region" description="Polar residues" evidence="1">
    <location>
        <begin position="131"/>
        <end position="141"/>
    </location>
</feature>
<evidence type="ECO:0000313" key="3">
    <source>
        <dbReference type="Proteomes" id="UP000077266"/>
    </source>
</evidence>
<feature type="compositionally biased region" description="Basic and acidic residues" evidence="1">
    <location>
        <begin position="1"/>
        <end position="12"/>
    </location>
</feature>
<feature type="region of interest" description="Disordered" evidence="1">
    <location>
        <begin position="191"/>
        <end position="281"/>
    </location>
</feature>
<dbReference type="Proteomes" id="UP000077266">
    <property type="component" value="Unassembled WGS sequence"/>
</dbReference>
<accession>A0A165FF54</accession>
<reference evidence="2 3" key="1">
    <citation type="journal article" date="2016" name="Mol. Biol. Evol.">
        <title>Comparative Genomics of Early-Diverging Mushroom-Forming Fungi Provides Insights into the Origins of Lignocellulose Decay Capabilities.</title>
        <authorList>
            <person name="Nagy L.G."/>
            <person name="Riley R."/>
            <person name="Tritt A."/>
            <person name="Adam C."/>
            <person name="Daum C."/>
            <person name="Floudas D."/>
            <person name="Sun H."/>
            <person name="Yadav J.S."/>
            <person name="Pangilinan J."/>
            <person name="Larsson K.H."/>
            <person name="Matsuura K."/>
            <person name="Barry K."/>
            <person name="Labutti K."/>
            <person name="Kuo R."/>
            <person name="Ohm R.A."/>
            <person name="Bhattacharya S.S."/>
            <person name="Shirouzu T."/>
            <person name="Yoshinaga Y."/>
            <person name="Martin F.M."/>
            <person name="Grigoriev I.V."/>
            <person name="Hibbett D.S."/>
        </authorList>
    </citation>
    <scope>NUCLEOTIDE SEQUENCE [LARGE SCALE GENOMIC DNA]</scope>
    <source>
        <strain evidence="2 3">HHB12029</strain>
    </source>
</reference>
<sequence>MDPQTDDAHSDWTEVSYKKPRPNRDRRNGGRNNVSTRSPPAKKGFLDASSARPARPGSSNTQQPRAFVSAEWPKPGESRVQSKAGVAAREVHPLATVAAGKVNVSTRGPATSGAAGNGQPVPTPQRKGETANESASISNHPSGIALPASQHHTSTHSVARGPPAPALTAGQSLSAPSIPAPTAPSLLFSPAPSNSALADTSQAEPLSSVLGDATPTRRSGWDETASQSLELTPSSESSTPGLLLSPPATPRPLKTHKSSFFRRRASSASLSSSTNDSKETTLSVDDRTVIDADESDGRVAAVVRYMHFGTIARSADRGPDKACILVFEFTFSPLPGERFDGATVTIYFQSLDSQLGGRNVVVEAVEPHKLVRDDEVQTTVHRLAFGSATIGAQLPGGASTEAVKLQKSKESSFVKLDWKTARGNGVGTRKAKFVYEQNKADKSGIETSSYAAVVLSCPGGPFELDMSMEITCPGFLTPNRLSHHGKMCVGTQASIGQMPPDVPFHLDTDAIGFMH</sequence>
<name>A0A165FF54_EXIGL</name>